<sequence>MQENPPCAGDVAEGKTFSSIIQSCPGLSLCRVSNSHMTVVCHSSLRTFFFTMEDSSPLEDVFAMVPPGVGPVYSSSSCVTVIDDGQNYYPEG</sequence>
<evidence type="ECO:0000313" key="1">
    <source>
        <dbReference type="EMBL" id="KAG8539549.1"/>
    </source>
</evidence>
<dbReference type="AlphaFoldDB" id="A0AAV6YWH9"/>
<dbReference type="EMBL" id="WNYA01014258">
    <property type="protein sequence ID" value="KAG8539549.1"/>
    <property type="molecule type" value="Genomic_DNA"/>
</dbReference>
<name>A0AAV6YWH9_ENGPU</name>
<evidence type="ECO:0000313" key="2">
    <source>
        <dbReference type="Proteomes" id="UP000824782"/>
    </source>
</evidence>
<gene>
    <name evidence="1" type="ORF">GDO81_020753</name>
</gene>
<reference evidence="1" key="1">
    <citation type="thesis" date="2020" institute="ProQuest LLC" country="789 East Eisenhower Parkway, Ann Arbor, MI, USA">
        <title>Comparative Genomics and Chromosome Evolution.</title>
        <authorList>
            <person name="Mudd A.B."/>
        </authorList>
    </citation>
    <scope>NUCLEOTIDE SEQUENCE</scope>
    <source>
        <strain evidence="1">237g6f4</strain>
        <tissue evidence="1">Blood</tissue>
    </source>
</reference>
<organism evidence="1 2">
    <name type="scientific">Engystomops pustulosus</name>
    <name type="common">Tungara frog</name>
    <name type="synonym">Physalaemus pustulosus</name>
    <dbReference type="NCBI Taxonomy" id="76066"/>
    <lineage>
        <taxon>Eukaryota</taxon>
        <taxon>Metazoa</taxon>
        <taxon>Chordata</taxon>
        <taxon>Craniata</taxon>
        <taxon>Vertebrata</taxon>
        <taxon>Euteleostomi</taxon>
        <taxon>Amphibia</taxon>
        <taxon>Batrachia</taxon>
        <taxon>Anura</taxon>
        <taxon>Neobatrachia</taxon>
        <taxon>Hyloidea</taxon>
        <taxon>Leptodactylidae</taxon>
        <taxon>Leiuperinae</taxon>
        <taxon>Engystomops</taxon>
    </lineage>
</organism>
<comment type="caution">
    <text evidence="1">The sequence shown here is derived from an EMBL/GenBank/DDBJ whole genome shotgun (WGS) entry which is preliminary data.</text>
</comment>
<keyword evidence="2" id="KW-1185">Reference proteome</keyword>
<accession>A0AAV6YWH9</accession>
<dbReference type="Proteomes" id="UP000824782">
    <property type="component" value="Unassembled WGS sequence"/>
</dbReference>
<protein>
    <submittedName>
        <fullName evidence="1">Uncharacterized protein</fullName>
    </submittedName>
</protein>
<proteinExistence type="predicted"/>